<accession>A0A1H9MN75</accession>
<dbReference type="RefSeq" id="WP_074754380.1">
    <property type="nucleotide sequence ID" value="NZ_FOGJ01000003.1"/>
</dbReference>
<dbReference type="EMBL" id="FOGJ01000003">
    <property type="protein sequence ID" value="SER24895.1"/>
    <property type="molecule type" value="Genomic_DNA"/>
</dbReference>
<dbReference type="Proteomes" id="UP000182584">
    <property type="component" value="Unassembled WGS sequence"/>
</dbReference>
<dbReference type="AlphaFoldDB" id="A0A1H9MN75"/>
<protein>
    <submittedName>
        <fullName evidence="1">Uncharacterized protein</fullName>
    </submittedName>
</protein>
<name>A0A1H9MN75_BUTFI</name>
<evidence type="ECO:0000313" key="1">
    <source>
        <dbReference type="EMBL" id="SER24895.1"/>
    </source>
</evidence>
<dbReference type="eggNOG" id="ENOG5030F45">
    <property type="taxonomic scope" value="Bacteria"/>
</dbReference>
<sequence length="255" mass="29661">MDSLRLIRSELAYWNDDKTKVELYEEFVRFIPVGDKAIDVKYGNIASCKRYIKELHITSKGSTEDGYYDIHYIPLIFENKDIAEYYYSFIAERTQQFADVSETDRETKKKKNDNPIYTIPSTMGFTEGVLYIFEDHFSFRVSGQGENARLHYMDVNDVVKSFGSIRFIYGRNETMTFQIPKAVFAEIFKYLDNRIKHMHVHEKDDVSEYDRFTRTGKGAGVNDMVIAESDAARGMTDDKKRMTISETGGLKRRGI</sequence>
<proteinExistence type="predicted"/>
<dbReference type="OrthoDB" id="2002393at2"/>
<gene>
    <name evidence="1" type="ORF">SAMN04487884_103165</name>
</gene>
<organism evidence="1 2">
    <name type="scientific">Butyrivibrio fibrisolvens</name>
    <dbReference type="NCBI Taxonomy" id="831"/>
    <lineage>
        <taxon>Bacteria</taxon>
        <taxon>Bacillati</taxon>
        <taxon>Bacillota</taxon>
        <taxon>Clostridia</taxon>
        <taxon>Lachnospirales</taxon>
        <taxon>Lachnospiraceae</taxon>
        <taxon>Butyrivibrio</taxon>
    </lineage>
</organism>
<reference evidence="1 2" key="1">
    <citation type="submission" date="2016-10" db="EMBL/GenBank/DDBJ databases">
        <authorList>
            <person name="de Groot N.N."/>
        </authorList>
    </citation>
    <scope>NUCLEOTIDE SEQUENCE [LARGE SCALE GENOMIC DNA]</scope>
    <source>
        <strain evidence="1 2">AR40</strain>
    </source>
</reference>
<evidence type="ECO:0000313" key="2">
    <source>
        <dbReference type="Proteomes" id="UP000182584"/>
    </source>
</evidence>